<dbReference type="EMBL" id="CAJNYU010001726">
    <property type="protein sequence ID" value="CAF3461620.1"/>
    <property type="molecule type" value="Genomic_DNA"/>
</dbReference>
<dbReference type="Proteomes" id="UP000663833">
    <property type="component" value="Unassembled WGS sequence"/>
</dbReference>
<dbReference type="AlphaFoldDB" id="A0A818EMW2"/>
<dbReference type="Proteomes" id="UP000663869">
    <property type="component" value="Unassembled WGS sequence"/>
</dbReference>
<reference evidence="3" key="1">
    <citation type="submission" date="2021-02" db="EMBL/GenBank/DDBJ databases">
        <authorList>
            <person name="Nowell W R."/>
        </authorList>
    </citation>
    <scope>NUCLEOTIDE SEQUENCE</scope>
</reference>
<gene>
    <name evidence="3" type="ORF">FME351_LOCUS14142</name>
    <name evidence="2" type="ORF">LUA448_LOCUS12693</name>
</gene>
<accession>A0A818EMW2</accession>
<organism evidence="3 4">
    <name type="scientific">Rotaria socialis</name>
    <dbReference type="NCBI Taxonomy" id="392032"/>
    <lineage>
        <taxon>Eukaryota</taxon>
        <taxon>Metazoa</taxon>
        <taxon>Spiralia</taxon>
        <taxon>Gnathifera</taxon>
        <taxon>Rotifera</taxon>
        <taxon>Eurotatoria</taxon>
        <taxon>Bdelloidea</taxon>
        <taxon>Philodinida</taxon>
        <taxon>Philodinidae</taxon>
        <taxon>Rotaria</taxon>
    </lineage>
</organism>
<dbReference type="SUPFAM" id="SSF81383">
    <property type="entry name" value="F-box domain"/>
    <property type="match status" value="1"/>
</dbReference>
<comment type="caution">
    <text evidence="3">The sequence shown here is derived from an EMBL/GenBank/DDBJ whole genome shotgun (WGS) entry which is preliminary data.</text>
</comment>
<protein>
    <recommendedName>
        <fullName evidence="1">F-box domain-containing protein</fullName>
    </recommendedName>
</protein>
<dbReference type="Gene3D" id="1.20.1280.50">
    <property type="match status" value="1"/>
</dbReference>
<sequence length="185" mass="21326">MSVSSFEILPDDILYEIFAYLSPVDILQSLFSLTKRLSRVISNEYLWNIHIGDTTMSLSMFNDQCQNILKLIGGRVVSLRLTLIHVIGGWSFVSSYLQYHQITLLQRLHLIDIKPHEFDKLLRNHVIKHLNILLVDVTSSSSFNCLQIEGVYLAKVCSRMPLLKICRLPFDYNDINVNQVENDSL</sequence>
<dbReference type="InterPro" id="IPR036047">
    <property type="entry name" value="F-box-like_dom_sf"/>
</dbReference>
<evidence type="ECO:0000259" key="1">
    <source>
        <dbReference type="PROSITE" id="PS50181"/>
    </source>
</evidence>
<feature type="domain" description="F-box" evidence="1">
    <location>
        <begin position="3"/>
        <end position="50"/>
    </location>
</feature>
<proteinExistence type="predicted"/>
<evidence type="ECO:0000313" key="4">
    <source>
        <dbReference type="Proteomes" id="UP000663869"/>
    </source>
</evidence>
<dbReference type="Pfam" id="PF12937">
    <property type="entry name" value="F-box-like"/>
    <property type="match status" value="1"/>
</dbReference>
<evidence type="ECO:0000313" key="3">
    <source>
        <dbReference type="EMBL" id="CAF3461620.1"/>
    </source>
</evidence>
<dbReference type="PROSITE" id="PS50181">
    <property type="entry name" value="FBOX"/>
    <property type="match status" value="1"/>
</dbReference>
<dbReference type="EMBL" id="CAJNYD010001535">
    <property type="protein sequence ID" value="CAF3346922.1"/>
    <property type="molecule type" value="Genomic_DNA"/>
</dbReference>
<evidence type="ECO:0000313" key="2">
    <source>
        <dbReference type="EMBL" id="CAF3346922.1"/>
    </source>
</evidence>
<name>A0A818EMW2_9BILA</name>
<dbReference type="InterPro" id="IPR001810">
    <property type="entry name" value="F-box_dom"/>
</dbReference>